<keyword evidence="3" id="KW-1185">Reference proteome</keyword>
<dbReference type="AlphaFoldDB" id="A0A6A6E4C6"/>
<evidence type="ECO:0000313" key="3">
    <source>
        <dbReference type="Proteomes" id="UP000800200"/>
    </source>
</evidence>
<reference evidence="2" key="1">
    <citation type="journal article" date="2020" name="Stud. Mycol.">
        <title>101 Dothideomycetes genomes: a test case for predicting lifestyles and emergence of pathogens.</title>
        <authorList>
            <person name="Haridas S."/>
            <person name="Albert R."/>
            <person name="Binder M."/>
            <person name="Bloem J."/>
            <person name="Labutti K."/>
            <person name="Salamov A."/>
            <person name="Andreopoulos B."/>
            <person name="Baker S."/>
            <person name="Barry K."/>
            <person name="Bills G."/>
            <person name="Bluhm B."/>
            <person name="Cannon C."/>
            <person name="Castanera R."/>
            <person name="Culley D."/>
            <person name="Daum C."/>
            <person name="Ezra D."/>
            <person name="Gonzalez J."/>
            <person name="Henrissat B."/>
            <person name="Kuo A."/>
            <person name="Liang C."/>
            <person name="Lipzen A."/>
            <person name="Lutzoni F."/>
            <person name="Magnuson J."/>
            <person name="Mondo S."/>
            <person name="Nolan M."/>
            <person name="Ohm R."/>
            <person name="Pangilinan J."/>
            <person name="Park H.-J."/>
            <person name="Ramirez L."/>
            <person name="Alfaro M."/>
            <person name="Sun H."/>
            <person name="Tritt A."/>
            <person name="Yoshinaga Y."/>
            <person name="Zwiers L.-H."/>
            <person name="Turgeon B."/>
            <person name="Goodwin S."/>
            <person name="Spatafora J."/>
            <person name="Crous P."/>
            <person name="Grigoriev I."/>
        </authorList>
    </citation>
    <scope>NUCLEOTIDE SEQUENCE</scope>
    <source>
        <strain evidence="2">CBS 207.26</strain>
    </source>
</reference>
<name>A0A6A6E4C6_9PEZI</name>
<accession>A0A6A6E4C6</accession>
<protein>
    <submittedName>
        <fullName evidence="2">Uncharacterized protein</fullName>
    </submittedName>
</protein>
<evidence type="ECO:0000313" key="2">
    <source>
        <dbReference type="EMBL" id="KAF2185855.1"/>
    </source>
</evidence>
<feature type="region of interest" description="Disordered" evidence="1">
    <location>
        <begin position="1"/>
        <end position="24"/>
    </location>
</feature>
<dbReference type="Proteomes" id="UP000800200">
    <property type="component" value="Unassembled WGS sequence"/>
</dbReference>
<dbReference type="EMBL" id="ML994632">
    <property type="protein sequence ID" value="KAF2185855.1"/>
    <property type="molecule type" value="Genomic_DNA"/>
</dbReference>
<evidence type="ECO:0000256" key="1">
    <source>
        <dbReference type="SAM" id="MobiDB-lite"/>
    </source>
</evidence>
<proteinExistence type="predicted"/>
<gene>
    <name evidence="2" type="ORF">K469DRAFT_157555</name>
</gene>
<organism evidence="2 3">
    <name type="scientific">Zopfia rhizophila CBS 207.26</name>
    <dbReference type="NCBI Taxonomy" id="1314779"/>
    <lineage>
        <taxon>Eukaryota</taxon>
        <taxon>Fungi</taxon>
        <taxon>Dikarya</taxon>
        <taxon>Ascomycota</taxon>
        <taxon>Pezizomycotina</taxon>
        <taxon>Dothideomycetes</taxon>
        <taxon>Dothideomycetes incertae sedis</taxon>
        <taxon>Zopfiaceae</taxon>
        <taxon>Zopfia</taxon>
    </lineage>
</organism>
<dbReference type="Gene3D" id="2.70.50.70">
    <property type="match status" value="1"/>
</dbReference>
<sequence>MKEAKFTIPPAAPPQHSQLFAPHGANLPTSKMDYIRCFTNCAQIKIVEPGGGTPGPLVKFPGAHQLEVKVLCILLESDKDYMKYTTLGPKMCRLRHYGYITQHLIRRVPE</sequence>